<reference evidence="2" key="1">
    <citation type="submission" date="2019-10" db="EMBL/GenBank/DDBJ databases">
        <title>Muricauda hadale sp. nov., a piezophilic bacterium isolated from hadopelagic water of the Mariana Trench.</title>
        <authorList>
            <person name="Wei Y."/>
        </authorList>
    </citation>
    <scope>NUCLEOTIDE SEQUENCE [LARGE SCALE GENOMIC DNA]</scope>
    <source>
        <strain evidence="2">MT-229</strain>
    </source>
</reference>
<keyword evidence="1" id="KW-0175">Coiled coil</keyword>
<keyword evidence="3" id="KW-1185">Reference proteome</keyword>
<protein>
    <submittedName>
        <fullName evidence="2">Uncharacterized protein</fullName>
    </submittedName>
</protein>
<dbReference type="EMBL" id="VNIK02000020">
    <property type="protein sequence ID" value="KAB5483643.1"/>
    <property type="molecule type" value="Genomic_DNA"/>
</dbReference>
<proteinExistence type="predicted"/>
<dbReference type="OrthoDB" id="658938at2"/>
<accession>A0A5N5IZW1</accession>
<dbReference type="Proteomes" id="UP000319204">
    <property type="component" value="Unassembled WGS sequence"/>
</dbReference>
<feature type="coiled-coil region" evidence="1">
    <location>
        <begin position="239"/>
        <end position="266"/>
    </location>
</feature>
<dbReference type="AlphaFoldDB" id="A0A5N5IZW1"/>
<evidence type="ECO:0000313" key="2">
    <source>
        <dbReference type="EMBL" id="KAB5483643.1"/>
    </source>
</evidence>
<dbReference type="RefSeq" id="WP_151891743.1">
    <property type="nucleotide sequence ID" value="NZ_VNIK02000020.1"/>
</dbReference>
<evidence type="ECO:0000256" key="1">
    <source>
        <dbReference type="SAM" id="Coils"/>
    </source>
</evidence>
<organism evidence="2 3">
    <name type="scientific">Flagellimonas hadalis</name>
    <dbReference type="NCBI Taxonomy" id="2597517"/>
    <lineage>
        <taxon>Bacteria</taxon>
        <taxon>Pseudomonadati</taxon>
        <taxon>Bacteroidota</taxon>
        <taxon>Flavobacteriia</taxon>
        <taxon>Flavobacteriales</taxon>
        <taxon>Flavobacteriaceae</taxon>
        <taxon>Flagellimonas</taxon>
    </lineage>
</organism>
<sequence length="269" mass="29547">MSHGQSFNLPGDGNWYLVATMGGRHAEIEYTYNQTTSHNPSISSGKIQFINSSNSLTQYHWTKGYASWNQPQFALINKGSLSEIWVKATVGVNTGGFNITGSQYANLVLGATSDSNLSDNGGVLKIFDKLPDNAHTYTGNINLAEGKLGIGTTTFGSHKLAVEGSIGAREIKVEASGWSDFVFAKDYEIPTLEELEAYILQNQHLPDIPNETEIIENGVNLGEMNAKLLQKIEELTLYLIEQNKQNKAQQKKIEQLEQKVAALVHKSKG</sequence>
<evidence type="ECO:0000313" key="3">
    <source>
        <dbReference type="Proteomes" id="UP000319204"/>
    </source>
</evidence>
<gene>
    <name evidence="2" type="ORF">FOT42_017575</name>
</gene>
<name>A0A5N5IZW1_9FLAO</name>
<comment type="caution">
    <text evidence="2">The sequence shown here is derived from an EMBL/GenBank/DDBJ whole genome shotgun (WGS) entry which is preliminary data.</text>
</comment>